<dbReference type="GO" id="GO:0006633">
    <property type="term" value="P:fatty acid biosynthetic process"/>
    <property type="evidence" value="ECO:0007669"/>
    <property type="project" value="TreeGrafter"/>
</dbReference>
<evidence type="ECO:0000256" key="1">
    <source>
        <dbReference type="ARBA" id="ARBA00006432"/>
    </source>
</evidence>
<dbReference type="SUPFAM" id="SSF56801">
    <property type="entry name" value="Acetyl-CoA synthetase-like"/>
    <property type="match status" value="1"/>
</dbReference>
<keyword evidence="4" id="KW-0067">ATP-binding</keyword>
<keyword evidence="2" id="KW-0436">Ligase</keyword>
<protein>
    <submittedName>
        <fullName evidence="6">Uncharacterized protein</fullName>
    </submittedName>
</protein>
<name>A0A9P9E359_9HYPO</name>
<evidence type="ECO:0000313" key="7">
    <source>
        <dbReference type="Proteomes" id="UP000717696"/>
    </source>
</evidence>
<dbReference type="InterPro" id="IPR051087">
    <property type="entry name" value="Mitochondrial_ACSM"/>
</dbReference>
<dbReference type="GO" id="GO:0005524">
    <property type="term" value="F:ATP binding"/>
    <property type="evidence" value="ECO:0007669"/>
    <property type="project" value="UniProtKB-KW"/>
</dbReference>
<dbReference type="PANTHER" id="PTHR43605">
    <property type="entry name" value="ACYL-COENZYME A SYNTHETASE"/>
    <property type="match status" value="1"/>
</dbReference>
<evidence type="ECO:0000313" key="6">
    <source>
        <dbReference type="EMBL" id="KAH7129762.1"/>
    </source>
</evidence>
<accession>A0A9P9E359</accession>
<dbReference type="EMBL" id="JAGMUU010000020">
    <property type="protein sequence ID" value="KAH7129762.1"/>
    <property type="molecule type" value="Genomic_DNA"/>
</dbReference>
<reference evidence="6" key="1">
    <citation type="journal article" date="2021" name="Nat. Commun.">
        <title>Genetic determinants of endophytism in the Arabidopsis root mycobiome.</title>
        <authorList>
            <person name="Mesny F."/>
            <person name="Miyauchi S."/>
            <person name="Thiergart T."/>
            <person name="Pickel B."/>
            <person name="Atanasova L."/>
            <person name="Karlsson M."/>
            <person name="Huettel B."/>
            <person name="Barry K.W."/>
            <person name="Haridas S."/>
            <person name="Chen C."/>
            <person name="Bauer D."/>
            <person name="Andreopoulos W."/>
            <person name="Pangilinan J."/>
            <person name="LaButti K."/>
            <person name="Riley R."/>
            <person name="Lipzen A."/>
            <person name="Clum A."/>
            <person name="Drula E."/>
            <person name="Henrissat B."/>
            <person name="Kohler A."/>
            <person name="Grigoriev I.V."/>
            <person name="Martin F.M."/>
            <person name="Hacquard S."/>
        </authorList>
    </citation>
    <scope>NUCLEOTIDE SEQUENCE</scope>
    <source>
        <strain evidence="6">MPI-CAGE-AT-0021</strain>
    </source>
</reference>
<evidence type="ECO:0000256" key="3">
    <source>
        <dbReference type="ARBA" id="ARBA00022741"/>
    </source>
</evidence>
<sequence>MKQIATAVIRAGMVLYPCTMLATAEDIEVAGNCGNEVVKRGSMAKAVPGVPLDVINDQGKLAANLQEGDVAVLSTSKYPRRIEFVSPEWLPKTDSGKVKRAAIRHQEVSKSKL</sequence>
<gene>
    <name evidence="6" type="ORF">B0J13DRAFT_626909</name>
</gene>
<dbReference type="Proteomes" id="UP000717696">
    <property type="component" value="Unassembled WGS sequence"/>
</dbReference>
<dbReference type="PANTHER" id="PTHR43605:SF10">
    <property type="entry name" value="ACYL-COA SYNTHETASE MEDIUM CHAIN FAMILY MEMBER 3"/>
    <property type="match status" value="1"/>
</dbReference>
<dbReference type="GO" id="GO:0006637">
    <property type="term" value="P:acyl-CoA metabolic process"/>
    <property type="evidence" value="ECO:0007669"/>
    <property type="project" value="TreeGrafter"/>
</dbReference>
<feature type="signal peptide" evidence="5">
    <location>
        <begin position="1"/>
        <end position="24"/>
    </location>
</feature>
<keyword evidence="5" id="KW-0732">Signal</keyword>
<proteinExistence type="inferred from homology"/>
<comment type="similarity">
    <text evidence="1">Belongs to the ATP-dependent AMP-binding enzyme family.</text>
</comment>
<evidence type="ECO:0000256" key="4">
    <source>
        <dbReference type="ARBA" id="ARBA00022840"/>
    </source>
</evidence>
<keyword evidence="7" id="KW-1185">Reference proteome</keyword>
<dbReference type="Gene3D" id="3.30.300.30">
    <property type="match status" value="1"/>
</dbReference>
<evidence type="ECO:0000256" key="2">
    <source>
        <dbReference type="ARBA" id="ARBA00022598"/>
    </source>
</evidence>
<evidence type="ECO:0000256" key="5">
    <source>
        <dbReference type="SAM" id="SignalP"/>
    </source>
</evidence>
<feature type="chain" id="PRO_5040354152" evidence="5">
    <location>
        <begin position="25"/>
        <end position="113"/>
    </location>
</feature>
<dbReference type="GO" id="GO:0004321">
    <property type="term" value="F:fatty-acyl-CoA synthase activity"/>
    <property type="evidence" value="ECO:0007669"/>
    <property type="project" value="TreeGrafter"/>
</dbReference>
<organism evidence="6 7">
    <name type="scientific">Dactylonectria estremocensis</name>
    <dbReference type="NCBI Taxonomy" id="1079267"/>
    <lineage>
        <taxon>Eukaryota</taxon>
        <taxon>Fungi</taxon>
        <taxon>Dikarya</taxon>
        <taxon>Ascomycota</taxon>
        <taxon>Pezizomycotina</taxon>
        <taxon>Sordariomycetes</taxon>
        <taxon>Hypocreomycetidae</taxon>
        <taxon>Hypocreales</taxon>
        <taxon>Nectriaceae</taxon>
        <taxon>Dactylonectria</taxon>
    </lineage>
</organism>
<dbReference type="GO" id="GO:0015645">
    <property type="term" value="F:fatty acid ligase activity"/>
    <property type="evidence" value="ECO:0007669"/>
    <property type="project" value="TreeGrafter"/>
</dbReference>
<comment type="caution">
    <text evidence="6">The sequence shown here is derived from an EMBL/GenBank/DDBJ whole genome shotgun (WGS) entry which is preliminary data.</text>
</comment>
<dbReference type="AlphaFoldDB" id="A0A9P9E359"/>
<keyword evidence="3" id="KW-0547">Nucleotide-binding</keyword>
<dbReference type="InterPro" id="IPR045851">
    <property type="entry name" value="AMP-bd_C_sf"/>
</dbReference>